<comment type="caution">
    <text evidence="2">The sequence shown here is derived from an EMBL/GenBank/DDBJ whole genome shotgun (WGS) entry which is preliminary data.</text>
</comment>
<evidence type="ECO:0000313" key="2">
    <source>
        <dbReference type="EMBL" id="KAF9816582.1"/>
    </source>
</evidence>
<reference evidence="2" key="2">
    <citation type="journal article" name="Front. Microbiol.">
        <title>Degradative Capacity of Two Strains of Rhodonia placenta: From Phenotype to Genotype.</title>
        <authorList>
            <person name="Kolle M."/>
            <person name="Horta M.A.C."/>
            <person name="Nowrousian M."/>
            <person name="Ohm R.A."/>
            <person name="Benz J.P."/>
            <person name="Pilgard A."/>
        </authorList>
    </citation>
    <scope>NUCLEOTIDE SEQUENCE</scope>
    <source>
        <strain evidence="2">FPRL280</strain>
    </source>
</reference>
<feature type="transmembrane region" description="Helical" evidence="1">
    <location>
        <begin position="412"/>
        <end position="431"/>
    </location>
</feature>
<protein>
    <submittedName>
        <fullName evidence="2">Uncharacterized protein</fullName>
    </submittedName>
</protein>
<gene>
    <name evidence="2" type="ORF">IEO21_03983</name>
</gene>
<keyword evidence="1" id="KW-1133">Transmembrane helix</keyword>
<dbReference type="Proteomes" id="UP000639403">
    <property type="component" value="Unassembled WGS sequence"/>
</dbReference>
<name>A0A8H7P4K8_9APHY</name>
<organism evidence="2 3">
    <name type="scientific">Rhodonia placenta</name>
    <dbReference type="NCBI Taxonomy" id="104341"/>
    <lineage>
        <taxon>Eukaryota</taxon>
        <taxon>Fungi</taxon>
        <taxon>Dikarya</taxon>
        <taxon>Basidiomycota</taxon>
        <taxon>Agaricomycotina</taxon>
        <taxon>Agaricomycetes</taxon>
        <taxon>Polyporales</taxon>
        <taxon>Adustoporiaceae</taxon>
        <taxon>Rhodonia</taxon>
    </lineage>
</organism>
<dbReference type="AlphaFoldDB" id="A0A8H7P4K8"/>
<accession>A0A8H7P4K8</accession>
<proteinExistence type="predicted"/>
<keyword evidence="1" id="KW-0812">Transmembrane</keyword>
<sequence length="485" mass="54670">MGFKFSSSDAFTTVECTDGASKIFKPTTSVRTTRYERTSRVDPSFVNIPAGFGSYANEAEPRYLPLAWSAFTHPEGQAYFVCHAEITVVTEAYLYSPEVQNKVAFWIDEFNARLLSAGIRLPGTSELFLELDESSDSCGYYLVDYASRVEFWIEEVDSDDLDIPTAVSLSHRRLTLQEHFWTHVEHFPSHHAKEISLERDELVHVFSHARADQMTSANSTFPYSAKQCTEFLELLNSAPCTITSPYSTALIARLWSVVYNHRFSIHYGEEHARLSRDQSILDIPKVSRSIPFRMASRLLFKIPDAHLQVLDSLYVDNLVYVEHWRDAMTAIHEEWLMCSYWVSMIPQIVDMLSLLVPGSNRMVALASMLLCNIALVSAIVHLAKHHRATKWHAADAAEYLADARSESSGFQWTALAFSLPKASLLWALGIFSCQGLLWLLAATNIYAVSAVVAFMCLVALCSQASRVTWQMPVFRCASRVEDSAV</sequence>
<keyword evidence="1" id="KW-0472">Membrane</keyword>
<reference evidence="2" key="1">
    <citation type="submission" date="2020-11" db="EMBL/GenBank/DDBJ databases">
        <authorList>
            <person name="Koelle M."/>
            <person name="Horta M.A.C."/>
            <person name="Nowrousian M."/>
            <person name="Ohm R.A."/>
            <person name="Benz P."/>
            <person name="Pilgard A."/>
        </authorList>
    </citation>
    <scope>NUCLEOTIDE SEQUENCE</scope>
    <source>
        <strain evidence="2">FPRL280</strain>
    </source>
</reference>
<evidence type="ECO:0000256" key="1">
    <source>
        <dbReference type="SAM" id="Phobius"/>
    </source>
</evidence>
<dbReference type="EMBL" id="JADOXO010000055">
    <property type="protein sequence ID" value="KAF9816582.1"/>
    <property type="molecule type" value="Genomic_DNA"/>
</dbReference>
<feature type="transmembrane region" description="Helical" evidence="1">
    <location>
        <begin position="362"/>
        <end position="383"/>
    </location>
</feature>
<evidence type="ECO:0000313" key="3">
    <source>
        <dbReference type="Proteomes" id="UP000639403"/>
    </source>
</evidence>
<feature type="transmembrane region" description="Helical" evidence="1">
    <location>
        <begin position="437"/>
        <end position="461"/>
    </location>
</feature>